<evidence type="ECO:0000256" key="1">
    <source>
        <dbReference type="SAM" id="MobiDB-lite"/>
    </source>
</evidence>
<evidence type="ECO:0000313" key="2">
    <source>
        <dbReference type="EMBL" id="GJT06749.1"/>
    </source>
</evidence>
<accession>A0ABQ5B050</accession>
<dbReference type="Proteomes" id="UP001151760">
    <property type="component" value="Unassembled WGS sequence"/>
</dbReference>
<feature type="region of interest" description="Disordered" evidence="1">
    <location>
        <begin position="34"/>
        <end position="62"/>
    </location>
</feature>
<evidence type="ECO:0000313" key="3">
    <source>
        <dbReference type="Proteomes" id="UP001151760"/>
    </source>
</evidence>
<feature type="region of interest" description="Disordered" evidence="1">
    <location>
        <begin position="143"/>
        <end position="166"/>
    </location>
</feature>
<proteinExistence type="predicted"/>
<keyword evidence="3" id="KW-1185">Reference proteome</keyword>
<protein>
    <submittedName>
        <fullName evidence="2">Uncharacterized protein</fullName>
    </submittedName>
</protein>
<organism evidence="2 3">
    <name type="scientific">Tanacetum coccineum</name>
    <dbReference type="NCBI Taxonomy" id="301880"/>
    <lineage>
        <taxon>Eukaryota</taxon>
        <taxon>Viridiplantae</taxon>
        <taxon>Streptophyta</taxon>
        <taxon>Embryophyta</taxon>
        <taxon>Tracheophyta</taxon>
        <taxon>Spermatophyta</taxon>
        <taxon>Magnoliopsida</taxon>
        <taxon>eudicotyledons</taxon>
        <taxon>Gunneridae</taxon>
        <taxon>Pentapetalae</taxon>
        <taxon>asterids</taxon>
        <taxon>campanulids</taxon>
        <taxon>Asterales</taxon>
        <taxon>Asteraceae</taxon>
        <taxon>Asteroideae</taxon>
        <taxon>Anthemideae</taxon>
        <taxon>Anthemidinae</taxon>
        <taxon>Tanacetum</taxon>
    </lineage>
</organism>
<dbReference type="EMBL" id="BQNB010012694">
    <property type="protein sequence ID" value="GJT06749.1"/>
    <property type="molecule type" value="Genomic_DNA"/>
</dbReference>
<reference evidence="2" key="1">
    <citation type="journal article" date="2022" name="Int. J. Mol. Sci.">
        <title>Draft Genome of Tanacetum Coccineum: Genomic Comparison of Closely Related Tanacetum-Family Plants.</title>
        <authorList>
            <person name="Yamashiro T."/>
            <person name="Shiraishi A."/>
            <person name="Nakayama K."/>
            <person name="Satake H."/>
        </authorList>
    </citation>
    <scope>NUCLEOTIDE SEQUENCE</scope>
</reference>
<gene>
    <name evidence="2" type="ORF">Tco_0841211</name>
</gene>
<name>A0ABQ5B050_9ASTR</name>
<reference evidence="2" key="2">
    <citation type="submission" date="2022-01" db="EMBL/GenBank/DDBJ databases">
        <authorList>
            <person name="Yamashiro T."/>
            <person name="Shiraishi A."/>
            <person name="Satake H."/>
            <person name="Nakayama K."/>
        </authorList>
    </citation>
    <scope>NUCLEOTIDE SEQUENCE</scope>
</reference>
<sequence>MQSTKSFRSEGTDTPYLLDGYDVLRRYLMLSPTLEGEKRPTQEETNEGENGDNVLLSSNSEGTREQTWKGPYIVNKAFGNGTYKITTTYGYPINQMVNNSSLRGDKAFANRGGDGVATLEGAEVFDGVGRRSDMSFLERRASMGVEGSDAASDKNGKTSVARSFLA</sequence>
<feature type="compositionally biased region" description="Polar residues" evidence="1">
    <location>
        <begin position="157"/>
        <end position="166"/>
    </location>
</feature>
<comment type="caution">
    <text evidence="2">The sequence shown here is derived from an EMBL/GenBank/DDBJ whole genome shotgun (WGS) entry which is preliminary data.</text>
</comment>